<proteinExistence type="predicted"/>
<dbReference type="AlphaFoldDB" id="A0A7S3NI96"/>
<name>A0A7S3NI96_9STRA</name>
<protein>
    <submittedName>
        <fullName evidence="1">Uncharacterized protein</fullName>
    </submittedName>
</protein>
<evidence type="ECO:0000313" key="1">
    <source>
        <dbReference type="EMBL" id="CAE0362049.1"/>
    </source>
</evidence>
<dbReference type="EMBL" id="HBIJ01003927">
    <property type="protein sequence ID" value="CAE0362049.1"/>
    <property type="molecule type" value="Transcribed_RNA"/>
</dbReference>
<accession>A0A7S3NI96</accession>
<organism evidence="1">
    <name type="scientific">Aureoumbra lagunensis</name>
    <dbReference type="NCBI Taxonomy" id="44058"/>
    <lineage>
        <taxon>Eukaryota</taxon>
        <taxon>Sar</taxon>
        <taxon>Stramenopiles</taxon>
        <taxon>Ochrophyta</taxon>
        <taxon>Pelagophyceae</taxon>
        <taxon>Pelagomonadales</taxon>
        <taxon>Aureoumbra</taxon>
    </lineage>
</organism>
<sequence length="167" mass="17305">MHLLLVEDVGQVAATAVLAVLHGSHEDTSAASVAGALASKSLDLAIRVDLVVLEDGQLGLLALVLDLLGGGVDLLLALLTTTTEAEDQVESGLLLDVVVAQGAAILELLTSKDKSLLVRGNALLVLDLGLDVVNGVGRLHLKGDRLPREGLDENLHTTTEAENKVES</sequence>
<gene>
    <name evidence="1" type="ORF">ALAG00032_LOCUS2790</name>
</gene>
<reference evidence="1" key="1">
    <citation type="submission" date="2021-01" db="EMBL/GenBank/DDBJ databases">
        <authorList>
            <person name="Corre E."/>
            <person name="Pelletier E."/>
            <person name="Niang G."/>
            <person name="Scheremetjew M."/>
            <person name="Finn R."/>
            <person name="Kale V."/>
            <person name="Holt S."/>
            <person name="Cochrane G."/>
            <person name="Meng A."/>
            <person name="Brown T."/>
            <person name="Cohen L."/>
        </authorList>
    </citation>
    <scope>NUCLEOTIDE SEQUENCE</scope>
    <source>
        <strain evidence="1">CCMP1510</strain>
    </source>
</reference>